<gene>
    <name evidence="2" type="ORF">F0L74_01690</name>
</gene>
<dbReference type="CDD" id="cd00038">
    <property type="entry name" value="CAP_ED"/>
    <property type="match status" value="1"/>
</dbReference>
<dbReference type="InterPro" id="IPR000595">
    <property type="entry name" value="cNMP-bd_dom"/>
</dbReference>
<dbReference type="SUPFAM" id="SSF51206">
    <property type="entry name" value="cAMP-binding domain-like"/>
    <property type="match status" value="1"/>
</dbReference>
<comment type="caution">
    <text evidence="2">The sequence shown here is derived from an EMBL/GenBank/DDBJ whole genome shotgun (WGS) entry which is preliminary data.</text>
</comment>
<sequence length="191" mass="22480">MPQTVINFLDTIYPMSGSLKATISESLICKTFPKRFPLLEEGQVCKNIWFIKKGLVRAYYQQDDNEVTSWFMKENDVIISVSSFFDQLPSHEYIKTIERTEVAYISYDKLEAIYGRFLEFNIVGRIITQKYYTLWDKYIRDLRMQTSKERYLTFLQQYPDLVSRVPAEYLASFLGMTASTLSRIKAEQGVY</sequence>
<dbReference type="AlphaFoldDB" id="A0A5B2W210"/>
<dbReference type="EMBL" id="VUOC01000001">
    <property type="protein sequence ID" value="KAA2244712.1"/>
    <property type="molecule type" value="Genomic_DNA"/>
</dbReference>
<evidence type="ECO:0000259" key="1">
    <source>
        <dbReference type="Pfam" id="PF00027"/>
    </source>
</evidence>
<reference evidence="2 3" key="1">
    <citation type="submission" date="2019-09" db="EMBL/GenBank/DDBJ databases">
        <title>Chitinophaga ginsengihumi sp. nov., isolated from soil of ginseng rhizosphere.</title>
        <authorList>
            <person name="Lee J."/>
        </authorList>
    </citation>
    <scope>NUCLEOTIDE SEQUENCE [LARGE SCALE GENOMIC DNA]</scope>
    <source>
        <strain evidence="2 3">BN140078</strain>
    </source>
</reference>
<name>A0A5B2W210_9BACT</name>
<feature type="domain" description="Cyclic nucleotide-binding" evidence="1">
    <location>
        <begin position="30"/>
        <end position="114"/>
    </location>
</feature>
<protein>
    <submittedName>
        <fullName evidence="2">Crp/Fnr family transcriptional regulator</fullName>
    </submittedName>
</protein>
<dbReference type="RefSeq" id="WP_149836109.1">
    <property type="nucleotide sequence ID" value="NZ_VUOC01000001.1"/>
</dbReference>
<reference evidence="2 3" key="2">
    <citation type="submission" date="2019-09" db="EMBL/GenBank/DDBJ databases">
        <authorList>
            <person name="Jin C."/>
        </authorList>
    </citation>
    <scope>NUCLEOTIDE SEQUENCE [LARGE SCALE GENOMIC DNA]</scope>
    <source>
        <strain evidence="2 3">BN140078</strain>
    </source>
</reference>
<accession>A0A5B2W210</accession>
<evidence type="ECO:0000313" key="2">
    <source>
        <dbReference type="EMBL" id="KAA2244712.1"/>
    </source>
</evidence>
<keyword evidence="3" id="KW-1185">Reference proteome</keyword>
<dbReference type="Gene3D" id="2.60.120.10">
    <property type="entry name" value="Jelly Rolls"/>
    <property type="match status" value="1"/>
</dbReference>
<evidence type="ECO:0000313" key="3">
    <source>
        <dbReference type="Proteomes" id="UP000324611"/>
    </source>
</evidence>
<dbReference type="InterPro" id="IPR014710">
    <property type="entry name" value="RmlC-like_jellyroll"/>
</dbReference>
<organism evidence="2 3">
    <name type="scientific">Chitinophaga agrisoli</name>
    <dbReference type="NCBI Taxonomy" id="2607653"/>
    <lineage>
        <taxon>Bacteria</taxon>
        <taxon>Pseudomonadati</taxon>
        <taxon>Bacteroidota</taxon>
        <taxon>Chitinophagia</taxon>
        <taxon>Chitinophagales</taxon>
        <taxon>Chitinophagaceae</taxon>
        <taxon>Chitinophaga</taxon>
    </lineage>
</organism>
<dbReference type="InterPro" id="IPR018490">
    <property type="entry name" value="cNMP-bd_dom_sf"/>
</dbReference>
<dbReference type="Proteomes" id="UP000324611">
    <property type="component" value="Unassembled WGS sequence"/>
</dbReference>
<proteinExistence type="predicted"/>
<dbReference type="Pfam" id="PF00027">
    <property type="entry name" value="cNMP_binding"/>
    <property type="match status" value="1"/>
</dbReference>